<feature type="region of interest" description="Disordered" evidence="3">
    <location>
        <begin position="103"/>
        <end position="122"/>
    </location>
</feature>
<evidence type="ECO:0000259" key="4">
    <source>
        <dbReference type="Pfam" id="PF15247"/>
    </source>
</evidence>
<evidence type="ECO:0000313" key="6">
    <source>
        <dbReference type="Proteomes" id="UP001153292"/>
    </source>
</evidence>
<keyword evidence="2" id="KW-0694">RNA-binding</keyword>
<dbReference type="Pfam" id="PF15247">
    <property type="entry name" value="SLBP_RNA_bind"/>
    <property type="match status" value="1"/>
</dbReference>
<comment type="similarity">
    <text evidence="1">Belongs to the SLBP family.</text>
</comment>
<gene>
    <name evidence="5" type="ORF">CHILSU_LOCUS1424</name>
</gene>
<evidence type="ECO:0000256" key="2">
    <source>
        <dbReference type="ARBA" id="ARBA00022884"/>
    </source>
</evidence>
<dbReference type="Gene3D" id="1.10.8.1120">
    <property type="entry name" value="Histone RNA hairpin-binding protein RNA-binding domain"/>
    <property type="match status" value="1"/>
</dbReference>
<protein>
    <recommendedName>
        <fullName evidence="4">Histone RNA hairpin-binding protein RNA-binding domain-containing protein</fullName>
    </recommendedName>
</protein>
<dbReference type="InterPro" id="IPR029344">
    <property type="entry name" value="SLBP_RNA_bind"/>
</dbReference>
<dbReference type="PANTHER" id="PTHR17408">
    <property type="entry name" value="HISTONE RNA HAIRPIN-BINDING PROTEIN"/>
    <property type="match status" value="1"/>
</dbReference>
<reference evidence="5" key="1">
    <citation type="submission" date="2021-12" db="EMBL/GenBank/DDBJ databases">
        <authorList>
            <person name="King R."/>
        </authorList>
    </citation>
    <scope>NUCLEOTIDE SEQUENCE</scope>
</reference>
<evidence type="ECO:0000256" key="3">
    <source>
        <dbReference type="SAM" id="MobiDB-lite"/>
    </source>
</evidence>
<accession>A0ABN8ARK4</accession>
<sequence length="167" mass="19367">MSNLGHKSWAALDEDSETESGKVVQSFEAPITRGSKEKLKSVSRENSRSRKRVKYHSNSDSDSTKSVKSSRRPLELETDVAILQRRQKQIDYGKNTVGYHNYTQEVPLDKRSKEHPKTPDKYAKYSRRSWDTLIRLWRKKLHEYDTNNCDDTVDIAEELDSDSSSNK</sequence>
<keyword evidence="6" id="KW-1185">Reference proteome</keyword>
<dbReference type="EMBL" id="OU963904">
    <property type="protein sequence ID" value="CAH0398306.1"/>
    <property type="molecule type" value="Genomic_DNA"/>
</dbReference>
<dbReference type="InterPro" id="IPR038294">
    <property type="entry name" value="SLBP_RNA_bind_sf"/>
</dbReference>
<evidence type="ECO:0000313" key="5">
    <source>
        <dbReference type="EMBL" id="CAH0398306.1"/>
    </source>
</evidence>
<evidence type="ECO:0000256" key="1">
    <source>
        <dbReference type="ARBA" id="ARBA00006151"/>
    </source>
</evidence>
<dbReference type="Proteomes" id="UP001153292">
    <property type="component" value="Chromosome 11"/>
</dbReference>
<feature type="compositionally biased region" description="Basic and acidic residues" evidence="3">
    <location>
        <begin position="107"/>
        <end position="122"/>
    </location>
</feature>
<proteinExistence type="inferred from homology"/>
<organism evidence="5 6">
    <name type="scientific">Chilo suppressalis</name>
    <name type="common">Asiatic rice borer moth</name>
    <dbReference type="NCBI Taxonomy" id="168631"/>
    <lineage>
        <taxon>Eukaryota</taxon>
        <taxon>Metazoa</taxon>
        <taxon>Ecdysozoa</taxon>
        <taxon>Arthropoda</taxon>
        <taxon>Hexapoda</taxon>
        <taxon>Insecta</taxon>
        <taxon>Pterygota</taxon>
        <taxon>Neoptera</taxon>
        <taxon>Endopterygota</taxon>
        <taxon>Lepidoptera</taxon>
        <taxon>Glossata</taxon>
        <taxon>Ditrysia</taxon>
        <taxon>Pyraloidea</taxon>
        <taxon>Crambidae</taxon>
        <taxon>Crambinae</taxon>
        <taxon>Chilo</taxon>
    </lineage>
</organism>
<feature type="domain" description="Histone RNA hairpin-binding protein RNA-binding" evidence="4">
    <location>
        <begin position="79"/>
        <end position="145"/>
    </location>
</feature>
<name>A0ABN8ARK4_CHISP</name>
<feature type="compositionally biased region" description="Basic and acidic residues" evidence="3">
    <location>
        <begin position="34"/>
        <end position="48"/>
    </location>
</feature>
<feature type="region of interest" description="Disordered" evidence="3">
    <location>
        <begin position="1"/>
        <end position="76"/>
    </location>
</feature>
<dbReference type="PANTHER" id="PTHR17408:SF0">
    <property type="entry name" value="HISTONE RNA HAIRPIN-BINDING PROTEIN"/>
    <property type="match status" value="1"/>
</dbReference>
<dbReference type="InterPro" id="IPR026502">
    <property type="entry name" value="SLBP1/SLBP2"/>
</dbReference>